<evidence type="ECO:0000313" key="1">
    <source>
        <dbReference type="EMBL" id="VAW61102.1"/>
    </source>
</evidence>
<accession>A0A3B0XCE8</accession>
<dbReference type="Gene3D" id="1.25.40.10">
    <property type="entry name" value="Tetratricopeptide repeat domain"/>
    <property type="match status" value="1"/>
</dbReference>
<proteinExistence type="predicted"/>
<reference evidence="1" key="1">
    <citation type="submission" date="2018-06" db="EMBL/GenBank/DDBJ databases">
        <authorList>
            <person name="Zhirakovskaya E."/>
        </authorList>
    </citation>
    <scope>NUCLEOTIDE SEQUENCE</scope>
</reference>
<organism evidence="1">
    <name type="scientific">hydrothermal vent metagenome</name>
    <dbReference type="NCBI Taxonomy" id="652676"/>
    <lineage>
        <taxon>unclassified sequences</taxon>
        <taxon>metagenomes</taxon>
        <taxon>ecological metagenomes</taxon>
    </lineage>
</organism>
<dbReference type="InterPro" id="IPR011990">
    <property type="entry name" value="TPR-like_helical_dom_sf"/>
</dbReference>
<dbReference type="AlphaFoldDB" id="A0A3B0XCE8"/>
<protein>
    <submittedName>
        <fullName evidence="1">Uncharacterized protein</fullName>
    </submittedName>
</protein>
<sequence length="157" mass="17157">MPYIKANYLDTGSCCEAFVKGIELLEQSSIKASSACFKAAFESVAETHPLFSRYKSYYGFSLILSGEEAAIDLCRSAVKCQPSDGDVCMNLARAEFFLANRVNALSAVDSGLSFSAEHPGLQKLKVKIGVRRKKPLPFLSRDNPVSVALGKKMRKHA</sequence>
<name>A0A3B0XCE8_9ZZZZ</name>
<dbReference type="EMBL" id="UOFI01000007">
    <property type="protein sequence ID" value="VAW61102.1"/>
    <property type="molecule type" value="Genomic_DNA"/>
</dbReference>
<dbReference type="SUPFAM" id="SSF48452">
    <property type="entry name" value="TPR-like"/>
    <property type="match status" value="1"/>
</dbReference>
<gene>
    <name evidence="1" type="ORF">MNBD_GAMMA09-488</name>
</gene>